<dbReference type="KEGG" id="edi:EDI_095910"/>
<sequence>MRDAGCRSACPAICRPCTGRPASPSAAPAPRCCSPPAAAGLSTGGASCRRAGGRAVRGGLAGERRHAARAPDPLAVDAQRRRLATALRHPRRGLRGAAPCARPHAGQSHRRRPRPGQSRLPHASLHAALRAAGPVPQPRHRCGNPARTAHAGRGLAACHRPLPPARRRGTRGAIPAQCASAPDPRTRPRHRLRAADRRRRPRRRLRAAVLPVAESSAGSGHAAGPDADPSRGQHGRRRSRHAAGALDATVAGRGAAPRHPGAGPDGAVPDRRRRAFARLAAAAAGGAARAAGRGPGGQRGVDGCADGAAQAGARPDPVAGLRR</sequence>
<name>B0EI43_ENTDS</name>
<feature type="compositionally biased region" description="Low complexity" evidence="1">
    <location>
        <begin position="251"/>
        <end position="267"/>
    </location>
</feature>
<evidence type="ECO:0000256" key="1">
    <source>
        <dbReference type="SAM" id="MobiDB-lite"/>
    </source>
</evidence>
<dbReference type="EMBL" id="DS549389">
    <property type="protein sequence ID" value="EDR25803.1"/>
    <property type="molecule type" value="Genomic_DNA"/>
</dbReference>
<feature type="compositionally biased region" description="Low complexity" evidence="1">
    <location>
        <begin position="301"/>
        <end position="313"/>
    </location>
</feature>
<proteinExistence type="predicted"/>
<accession>B0EI43</accession>
<reference evidence="3" key="1">
    <citation type="submission" date="2007-12" db="EMBL/GenBank/DDBJ databases">
        <title>Annotation of Entamoeba dispar SAW760.</title>
        <authorList>
            <person name="Lorenzi H."/>
            <person name="Inman J."/>
            <person name="Schobel S."/>
            <person name="Amedeo P."/>
            <person name="Caler E."/>
        </authorList>
    </citation>
    <scope>NUCLEOTIDE SEQUENCE [LARGE SCALE GENOMIC DNA]</scope>
    <source>
        <strain evidence="3">ATCC PRA-260 / SAW760</strain>
    </source>
</reference>
<feature type="region of interest" description="Disordered" evidence="1">
    <location>
        <begin position="146"/>
        <end position="323"/>
    </location>
</feature>
<gene>
    <name evidence="2" type="ORF">EDI_095910</name>
</gene>
<evidence type="ECO:0000313" key="3">
    <source>
        <dbReference type="Proteomes" id="UP000008076"/>
    </source>
</evidence>
<dbReference type="Proteomes" id="UP000008076">
    <property type="component" value="Unassembled WGS sequence"/>
</dbReference>
<protein>
    <submittedName>
        <fullName evidence="2">Uncharacterized protein</fullName>
    </submittedName>
</protein>
<evidence type="ECO:0000313" key="2">
    <source>
        <dbReference type="EMBL" id="EDR25803.1"/>
    </source>
</evidence>
<dbReference type="AlphaFoldDB" id="B0EI43"/>
<keyword evidence="3" id="KW-1185">Reference proteome</keyword>
<feature type="region of interest" description="Disordered" evidence="1">
    <location>
        <begin position="90"/>
        <end position="120"/>
    </location>
</feature>
<organism evidence="3">
    <name type="scientific">Entamoeba dispar (strain ATCC PRA-260 / SAW760)</name>
    <dbReference type="NCBI Taxonomy" id="370354"/>
    <lineage>
        <taxon>Eukaryota</taxon>
        <taxon>Amoebozoa</taxon>
        <taxon>Evosea</taxon>
        <taxon>Archamoebae</taxon>
        <taxon>Mastigamoebida</taxon>
        <taxon>Entamoebidae</taxon>
        <taxon>Entamoeba</taxon>
    </lineage>
</organism>
<dbReference type="VEuPathDB" id="AmoebaDB:EDI_095910"/>
<dbReference type="RefSeq" id="XP_001737894.1">
    <property type="nucleotide sequence ID" value="XM_001737842.1"/>
</dbReference>
<dbReference type="GeneID" id="5882951"/>
<feature type="compositionally biased region" description="Basic residues" evidence="1">
    <location>
        <begin position="187"/>
        <end position="206"/>
    </location>
</feature>
<feature type="compositionally biased region" description="Low complexity" evidence="1">
    <location>
        <begin position="277"/>
        <end position="292"/>
    </location>
</feature>
<feature type="compositionally biased region" description="Low complexity" evidence="1">
    <location>
        <begin position="207"/>
        <end position="224"/>
    </location>
</feature>
<dbReference type="OMA" id="CARPHAG"/>